<dbReference type="Gene3D" id="3.40.50.2300">
    <property type="match status" value="1"/>
</dbReference>
<dbReference type="GO" id="GO:0009401">
    <property type="term" value="P:phosphoenolpyruvate-dependent sugar phosphotransferase system"/>
    <property type="evidence" value="ECO:0007669"/>
    <property type="project" value="InterPro"/>
</dbReference>
<dbReference type="Proteomes" id="UP000049127">
    <property type="component" value="Unassembled WGS sequence"/>
</dbReference>
<protein>
    <submittedName>
        <fullName evidence="2">PTS system transporter subunit IIB</fullName>
        <ecNumber evidence="2">2.7.1.69</ecNumber>
    </submittedName>
</protein>
<organism evidence="2 3">
    <name type="scientific">Paraclostridium sordellii</name>
    <name type="common">Clostridium sordellii</name>
    <dbReference type="NCBI Taxonomy" id="1505"/>
    <lineage>
        <taxon>Bacteria</taxon>
        <taxon>Bacillati</taxon>
        <taxon>Bacillota</taxon>
        <taxon>Clostridia</taxon>
        <taxon>Peptostreptococcales</taxon>
        <taxon>Peptostreptococcaceae</taxon>
        <taxon>Paraclostridium</taxon>
    </lineage>
</organism>
<proteinExistence type="predicted"/>
<evidence type="ECO:0000313" key="3">
    <source>
        <dbReference type="Proteomes" id="UP000049127"/>
    </source>
</evidence>
<evidence type="ECO:0000256" key="1">
    <source>
        <dbReference type="ARBA" id="ARBA00022679"/>
    </source>
</evidence>
<sequence length="100" mass="11434">MQKIVAICESIECGSLLKDESVKLGYEFKFEIQEGNEILNKLSEEEIKSAKAVLFAINKSIEEVEDIERFIDVEYYEVEPSIVMSSAQQVIKEIVDDINQ</sequence>
<keyword evidence="1 2" id="KW-0808">Transferase</keyword>
<name>A0A0C7QTY6_PARSO</name>
<dbReference type="EMBL" id="CEKZ01000022">
    <property type="protein sequence ID" value="CEQ04832.1"/>
    <property type="molecule type" value="Genomic_DNA"/>
</dbReference>
<gene>
    <name evidence="2" type="primary">fryB</name>
    <name evidence="2" type="ORF">R28058_25491</name>
</gene>
<dbReference type="GO" id="GO:0008982">
    <property type="term" value="F:protein-N(PI)-phosphohistidine-sugar phosphotransferase activity"/>
    <property type="evidence" value="ECO:0007669"/>
    <property type="project" value="InterPro"/>
</dbReference>
<dbReference type="AlphaFoldDB" id="A0A0C7QTY6"/>
<dbReference type="EC" id="2.7.1.69" evidence="2"/>
<evidence type="ECO:0000313" key="2">
    <source>
        <dbReference type="EMBL" id="CEQ04832.1"/>
    </source>
</evidence>
<accession>A0A0C7QTY6</accession>
<dbReference type="SUPFAM" id="SSF52794">
    <property type="entry name" value="PTS system IIB component-like"/>
    <property type="match status" value="1"/>
</dbReference>
<reference evidence="2 3" key="1">
    <citation type="submission" date="2015-01" db="EMBL/GenBank/DDBJ databases">
        <authorList>
            <person name="Aslett A.Martin."/>
            <person name="De Silva Nishadi"/>
        </authorList>
    </citation>
    <scope>NUCLEOTIDE SEQUENCE [LARGE SCALE GENOMIC DNA]</scope>
    <source>
        <strain evidence="2 3">R28058</strain>
    </source>
</reference>
<dbReference type="OrthoDB" id="1753343at2"/>
<dbReference type="RefSeq" id="WP_055335728.1">
    <property type="nucleotide sequence ID" value="NZ_CDNF01000008.1"/>
</dbReference>
<dbReference type="InterPro" id="IPR036095">
    <property type="entry name" value="PTS_EIIB-like_sf"/>
</dbReference>